<dbReference type="Proteomes" id="UP000503349">
    <property type="component" value="Chromosome 18"/>
</dbReference>
<reference evidence="2" key="2">
    <citation type="submission" date="2019-02" db="EMBL/GenBank/DDBJ databases">
        <title>Opniocepnalus argus Var Kimnra genome.</title>
        <authorList>
            <person name="Zhou C."/>
            <person name="Xiao S."/>
        </authorList>
    </citation>
    <scope>NUCLEOTIDE SEQUENCE [LARGE SCALE GENOMIC DNA]</scope>
</reference>
<proteinExistence type="predicted"/>
<name>A0A6G1QKG5_CHAAH</name>
<dbReference type="AlphaFoldDB" id="A0A6G1QKG5"/>
<sequence>MCCFKGDQMSPHSTDVCALLLLNYERSCVELKVLYIQQLETSISHSRVKFSQYPKVKKNF</sequence>
<accession>A0A6G1QKG5</accession>
<dbReference type="EMBL" id="CM015729">
    <property type="protein sequence ID" value="KAF3703042.1"/>
    <property type="molecule type" value="Genomic_DNA"/>
</dbReference>
<evidence type="ECO:0000313" key="2">
    <source>
        <dbReference type="Proteomes" id="UP000503349"/>
    </source>
</evidence>
<protein>
    <submittedName>
        <fullName evidence="1">Uncharacterized protein</fullName>
    </submittedName>
</protein>
<keyword evidence="2" id="KW-1185">Reference proteome</keyword>
<reference evidence="1 2" key="1">
    <citation type="submission" date="2019-02" db="EMBL/GenBank/DDBJ databases">
        <title>Opniocepnalus argus genome.</title>
        <authorList>
            <person name="Zhou C."/>
            <person name="Xiao S."/>
        </authorList>
    </citation>
    <scope>NUCLEOTIDE SEQUENCE [LARGE SCALE GENOMIC DNA]</scope>
    <source>
        <strain evidence="1">OARG1902GOOAL</strain>
        <tissue evidence="1">Muscle</tissue>
    </source>
</reference>
<evidence type="ECO:0000313" key="1">
    <source>
        <dbReference type="EMBL" id="KAF3703042.1"/>
    </source>
</evidence>
<organism evidence="1 2">
    <name type="scientific">Channa argus</name>
    <name type="common">Northern snakehead</name>
    <name type="synonym">Ophicephalus argus</name>
    <dbReference type="NCBI Taxonomy" id="215402"/>
    <lineage>
        <taxon>Eukaryota</taxon>
        <taxon>Metazoa</taxon>
        <taxon>Chordata</taxon>
        <taxon>Craniata</taxon>
        <taxon>Vertebrata</taxon>
        <taxon>Euteleostomi</taxon>
        <taxon>Actinopterygii</taxon>
        <taxon>Neopterygii</taxon>
        <taxon>Teleostei</taxon>
        <taxon>Neoteleostei</taxon>
        <taxon>Acanthomorphata</taxon>
        <taxon>Anabantaria</taxon>
        <taxon>Anabantiformes</taxon>
        <taxon>Channoidei</taxon>
        <taxon>Channidae</taxon>
        <taxon>Channa</taxon>
    </lineage>
</organism>
<gene>
    <name evidence="1" type="ORF">EXN66_Car018730</name>
</gene>